<sequence length="101" mass="11803">MATNQLSKIVEMAGEAKVGVEKEPDEWIRWKNMCLEEETHVEAEKRFGEVEEGSEESYNRHADERDGIEGLNVSFLMNDNVWRWRFVGTWLGSLRAETDIR</sequence>
<dbReference type="AlphaFoldDB" id="A0A6A4GHQ0"/>
<dbReference type="EMBL" id="ML770046">
    <property type="protein sequence ID" value="KAE9385000.1"/>
    <property type="molecule type" value="Genomic_DNA"/>
</dbReference>
<reference evidence="1" key="1">
    <citation type="journal article" date="2019" name="Environ. Microbiol.">
        <title>Fungal ecological strategies reflected in gene transcription - a case study of two litter decomposers.</title>
        <authorList>
            <person name="Barbi F."/>
            <person name="Kohler A."/>
            <person name="Barry K."/>
            <person name="Baskaran P."/>
            <person name="Daum C."/>
            <person name="Fauchery L."/>
            <person name="Ihrmark K."/>
            <person name="Kuo A."/>
            <person name="LaButti K."/>
            <person name="Lipzen A."/>
            <person name="Morin E."/>
            <person name="Grigoriev I.V."/>
            <person name="Henrissat B."/>
            <person name="Lindahl B."/>
            <person name="Martin F."/>
        </authorList>
    </citation>
    <scope>NUCLEOTIDE SEQUENCE</scope>
    <source>
        <strain evidence="1">JB14</strain>
    </source>
</reference>
<organism evidence="1 2">
    <name type="scientific">Gymnopus androsaceus JB14</name>
    <dbReference type="NCBI Taxonomy" id="1447944"/>
    <lineage>
        <taxon>Eukaryota</taxon>
        <taxon>Fungi</taxon>
        <taxon>Dikarya</taxon>
        <taxon>Basidiomycota</taxon>
        <taxon>Agaricomycotina</taxon>
        <taxon>Agaricomycetes</taxon>
        <taxon>Agaricomycetidae</taxon>
        <taxon>Agaricales</taxon>
        <taxon>Marasmiineae</taxon>
        <taxon>Omphalotaceae</taxon>
        <taxon>Gymnopus</taxon>
    </lineage>
</organism>
<evidence type="ECO:0000313" key="2">
    <source>
        <dbReference type="Proteomes" id="UP000799118"/>
    </source>
</evidence>
<protein>
    <submittedName>
        <fullName evidence="1">Uncharacterized protein</fullName>
    </submittedName>
</protein>
<evidence type="ECO:0000313" key="1">
    <source>
        <dbReference type="EMBL" id="KAE9385000.1"/>
    </source>
</evidence>
<accession>A0A6A4GHQ0</accession>
<proteinExistence type="predicted"/>
<name>A0A6A4GHQ0_9AGAR</name>
<gene>
    <name evidence="1" type="ORF">BT96DRAFT_1007486</name>
</gene>
<dbReference type="Proteomes" id="UP000799118">
    <property type="component" value="Unassembled WGS sequence"/>
</dbReference>
<keyword evidence="2" id="KW-1185">Reference proteome</keyword>